<gene>
    <name evidence="1" type="ORF">H2LOC_008550</name>
</gene>
<name>A0A6B8KGR7_9HYPH</name>
<accession>A0A6B8KGR7</accession>
<proteinExistence type="predicted"/>
<protein>
    <submittedName>
        <fullName evidence="1">Uncharacterized protein</fullName>
    </submittedName>
</protein>
<keyword evidence="2" id="KW-1185">Reference proteome</keyword>
<dbReference type="AlphaFoldDB" id="A0A6B8KGR7"/>
<dbReference type="RefSeq" id="WP_136496019.1">
    <property type="nucleotide sequence ID" value="NZ_CP046052.1"/>
</dbReference>
<reference evidence="1 2" key="1">
    <citation type="submission" date="2019-11" db="EMBL/GenBank/DDBJ databases">
        <title>The genome sequence of Methylocystis heyeri.</title>
        <authorList>
            <person name="Oshkin I.Y."/>
            <person name="Miroshnikov K."/>
            <person name="Dedysh S.N."/>
        </authorList>
    </citation>
    <scope>NUCLEOTIDE SEQUENCE [LARGE SCALE GENOMIC DNA]</scope>
    <source>
        <strain evidence="1 2">H2</strain>
    </source>
</reference>
<dbReference type="KEGG" id="mhey:H2LOC_008550"/>
<organism evidence="1 2">
    <name type="scientific">Methylocystis heyeri</name>
    <dbReference type="NCBI Taxonomy" id="391905"/>
    <lineage>
        <taxon>Bacteria</taxon>
        <taxon>Pseudomonadati</taxon>
        <taxon>Pseudomonadota</taxon>
        <taxon>Alphaproteobacteria</taxon>
        <taxon>Hyphomicrobiales</taxon>
        <taxon>Methylocystaceae</taxon>
        <taxon>Methylocystis</taxon>
    </lineage>
</organism>
<evidence type="ECO:0000313" key="1">
    <source>
        <dbReference type="EMBL" id="QGM45748.1"/>
    </source>
</evidence>
<sequence length="63" mass="7349">MYSFAAELLEKNEMNAERALSEFIDRVLQLDASRGKCLISKIEMRGPALYYLRRVARKLRKQG</sequence>
<dbReference type="Proteomes" id="UP000309061">
    <property type="component" value="Chromosome"/>
</dbReference>
<evidence type="ECO:0000313" key="2">
    <source>
        <dbReference type="Proteomes" id="UP000309061"/>
    </source>
</evidence>
<dbReference type="EMBL" id="CP046052">
    <property type="protein sequence ID" value="QGM45748.1"/>
    <property type="molecule type" value="Genomic_DNA"/>
</dbReference>